<evidence type="ECO:0000256" key="1">
    <source>
        <dbReference type="SAM" id="MobiDB-lite"/>
    </source>
</evidence>
<comment type="caution">
    <text evidence="2">The sequence shown here is derived from an EMBL/GenBank/DDBJ whole genome shotgun (WGS) entry which is preliminary data.</text>
</comment>
<accession>A0A0P9D303</accession>
<dbReference type="Proteomes" id="UP000050509">
    <property type="component" value="Unassembled WGS sequence"/>
</dbReference>
<proteinExistence type="predicted"/>
<protein>
    <submittedName>
        <fullName evidence="2">Uncharacterized protein</fullName>
    </submittedName>
</protein>
<feature type="region of interest" description="Disordered" evidence="1">
    <location>
        <begin position="67"/>
        <end position="99"/>
    </location>
</feature>
<keyword evidence="3" id="KW-1185">Reference proteome</keyword>
<gene>
    <name evidence="2" type="ORF">SE17_31285</name>
</gene>
<name>A0A0P9D303_9CHLR</name>
<dbReference type="AlphaFoldDB" id="A0A0P9D303"/>
<sequence length="99" mass="11133">MPRRRKDEPEQIDPAGLAAGYMFPERFAAESFALRSQEATERPFAPTAAAQLAMPGLPPVDWEHIRQKQAQARQARKRRQPAPAAPRVFVVEPPTEEQS</sequence>
<evidence type="ECO:0000313" key="2">
    <source>
        <dbReference type="EMBL" id="KPV49673.1"/>
    </source>
</evidence>
<evidence type="ECO:0000313" key="3">
    <source>
        <dbReference type="Proteomes" id="UP000050509"/>
    </source>
</evidence>
<dbReference type="EMBL" id="LJCR01001822">
    <property type="protein sequence ID" value="KPV49673.1"/>
    <property type="molecule type" value="Genomic_DNA"/>
</dbReference>
<reference evidence="2 3" key="1">
    <citation type="submission" date="2015-09" db="EMBL/GenBank/DDBJ databases">
        <title>Draft genome sequence of Kouleothrix aurantiaca JCM 19913.</title>
        <authorList>
            <person name="Hemp J."/>
        </authorList>
    </citation>
    <scope>NUCLEOTIDE SEQUENCE [LARGE SCALE GENOMIC DNA]</scope>
    <source>
        <strain evidence="2 3">COM-B</strain>
    </source>
</reference>
<organism evidence="2 3">
    <name type="scientific">Kouleothrix aurantiaca</name>
    <dbReference type="NCBI Taxonomy" id="186479"/>
    <lineage>
        <taxon>Bacteria</taxon>
        <taxon>Bacillati</taxon>
        <taxon>Chloroflexota</taxon>
        <taxon>Chloroflexia</taxon>
        <taxon>Chloroflexales</taxon>
        <taxon>Roseiflexineae</taxon>
        <taxon>Roseiflexaceae</taxon>
        <taxon>Kouleothrix</taxon>
    </lineage>
</organism>